<dbReference type="AlphaFoldDB" id="A0A517DQW6"/>
<keyword evidence="2" id="KW-1185">Reference proteome</keyword>
<proteinExistence type="predicted"/>
<dbReference type="Gene3D" id="1.20.1600.10">
    <property type="entry name" value="Outer membrane efflux proteins (OEP)"/>
    <property type="match status" value="1"/>
</dbReference>
<evidence type="ECO:0000313" key="1">
    <source>
        <dbReference type="EMBL" id="QDR79741.1"/>
    </source>
</evidence>
<sequence>MSRPQKALPLPRPATGPGVGTNLAVFDAVVALNQAKINSIKALYDYNTGKARLDKAIGIAAI</sequence>
<dbReference type="EMBL" id="CP036259">
    <property type="protein sequence ID" value="QDR79741.1"/>
    <property type="molecule type" value="Genomic_DNA"/>
</dbReference>
<accession>A0A517DQW6</accession>
<reference evidence="1 2" key="1">
    <citation type="submission" date="2019-02" db="EMBL/GenBank/DDBJ databases">
        <title>Closed genome of Sporomusa termitida DSM 4440.</title>
        <authorList>
            <person name="Poehlein A."/>
            <person name="Daniel R."/>
        </authorList>
    </citation>
    <scope>NUCLEOTIDE SEQUENCE [LARGE SCALE GENOMIC DNA]</scope>
    <source>
        <strain evidence="1 2">DSM 4440</strain>
    </source>
</reference>
<gene>
    <name evidence="1" type="ORF">SPTER_10360</name>
</gene>
<dbReference type="Proteomes" id="UP000320776">
    <property type="component" value="Chromosome"/>
</dbReference>
<dbReference type="SUPFAM" id="SSF56954">
    <property type="entry name" value="Outer membrane efflux proteins (OEP)"/>
    <property type="match status" value="1"/>
</dbReference>
<organism evidence="1 2">
    <name type="scientific">Sporomusa termitida</name>
    <dbReference type="NCBI Taxonomy" id="2377"/>
    <lineage>
        <taxon>Bacteria</taxon>
        <taxon>Bacillati</taxon>
        <taxon>Bacillota</taxon>
        <taxon>Negativicutes</taxon>
        <taxon>Selenomonadales</taxon>
        <taxon>Sporomusaceae</taxon>
        <taxon>Sporomusa</taxon>
    </lineage>
</organism>
<evidence type="ECO:0000313" key="2">
    <source>
        <dbReference type="Proteomes" id="UP000320776"/>
    </source>
</evidence>
<protein>
    <submittedName>
        <fullName evidence="1">Uncharacterized protein</fullName>
    </submittedName>
</protein>
<dbReference type="KEGG" id="sted:SPTER_10360"/>
<name>A0A517DQW6_9FIRM</name>